<dbReference type="SUPFAM" id="SSF56784">
    <property type="entry name" value="HAD-like"/>
    <property type="match status" value="1"/>
</dbReference>
<dbReference type="PANTHER" id="PTHR43434:SF1">
    <property type="entry name" value="PHOSPHOGLYCOLATE PHOSPHATASE"/>
    <property type="match status" value="1"/>
</dbReference>
<dbReference type="Gene3D" id="3.40.50.1000">
    <property type="entry name" value="HAD superfamily/HAD-like"/>
    <property type="match status" value="1"/>
</dbReference>
<dbReference type="InterPro" id="IPR050155">
    <property type="entry name" value="HAD-like_hydrolase_sf"/>
</dbReference>
<dbReference type="RefSeq" id="WP_331255353.1">
    <property type="nucleotide sequence ID" value="NZ_CP133270.1"/>
</dbReference>
<evidence type="ECO:0000256" key="4">
    <source>
        <dbReference type="ARBA" id="ARBA00013078"/>
    </source>
</evidence>
<sequence length="216" mass="24397">MSFVLPSRLPQAILFDWDNTLVDTWKTTFDGINSTLARMDKPLMTIDDFWATPHLSLRDSFPEMFGHHWQEAEKHFYEHVLETHIENLDIHDGAHDLLELIFSKGIYMGVVSNKNGPLLRREVSHIGWDPHFGKVVGARDTAEDKPSPLPVKAALENTGIFHGPEVWFVGDSIVDVRCAKATGCIPIVVGHDEASREDNIVHLGDCKMLAKFIENM</sequence>
<dbReference type="InterPro" id="IPR006439">
    <property type="entry name" value="HAD-SF_hydro_IA"/>
</dbReference>
<proteinExistence type="inferred from homology"/>
<evidence type="ECO:0000256" key="1">
    <source>
        <dbReference type="ARBA" id="ARBA00000830"/>
    </source>
</evidence>
<accession>A0ABZ2C2V7</accession>
<dbReference type="SFLD" id="SFLDS00003">
    <property type="entry name" value="Haloacid_Dehalogenase"/>
    <property type="match status" value="1"/>
</dbReference>
<comment type="pathway">
    <text evidence="2">Organic acid metabolism; glycolate biosynthesis; glycolate from 2-phosphoglycolate: step 1/1.</text>
</comment>
<dbReference type="Pfam" id="PF13419">
    <property type="entry name" value="HAD_2"/>
    <property type="match status" value="1"/>
</dbReference>
<dbReference type="EC" id="3.1.3.18" evidence="4"/>
<comment type="catalytic activity">
    <reaction evidence="1">
        <text>2-phosphoglycolate + H2O = glycolate + phosphate</text>
        <dbReference type="Rhea" id="RHEA:14369"/>
        <dbReference type="ChEBI" id="CHEBI:15377"/>
        <dbReference type="ChEBI" id="CHEBI:29805"/>
        <dbReference type="ChEBI" id="CHEBI:43474"/>
        <dbReference type="ChEBI" id="CHEBI:58033"/>
        <dbReference type="EC" id="3.1.3.18"/>
    </reaction>
</comment>
<reference evidence="5 6" key="1">
    <citation type="journal article" date="2024" name="Environ. Microbiol.">
        <title>Novel evolutionary insights on the interactions of the Holosporales (Alphaproteobacteria) with eukaryotic hosts from comparative genomics.</title>
        <authorList>
            <person name="Giovannini M."/>
            <person name="Petroni G."/>
            <person name="Castelli M."/>
        </authorList>
    </citation>
    <scope>NUCLEOTIDE SEQUENCE [LARGE SCALE GENOMIC DNA]</scope>
    <source>
        <strain evidence="5 6">US_Bl 15I1</strain>
    </source>
</reference>
<protein>
    <recommendedName>
        <fullName evidence="4">phosphoglycolate phosphatase</fullName>
        <ecNumber evidence="4">3.1.3.18</ecNumber>
    </recommendedName>
</protein>
<keyword evidence="6" id="KW-1185">Reference proteome</keyword>
<organism evidence="5 6">
    <name type="scientific">Candidatus Bealeia paramacronuclearis</name>
    <dbReference type="NCBI Taxonomy" id="1921001"/>
    <lineage>
        <taxon>Bacteria</taxon>
        <taxon>Pseudomonadati</taxon>
        <taxon>Pseudomonadota</taxon>
        <taxon>Alphaproteobacteria</taxon>
        <taxon>Holosporales</taxon>
        <taxon>Holosporaceae</taxon>
        <taxon>Candidatus Bealeia</taxon>
    </lineage>
</organism>
<dbReference type="InterPro" id="IPR036412">
    <property type="entry name" value="HAD-like_sf"/>
</dbReference>
<evidence type="ECO:0000313" key="5">
    <source>
        <dbReference type="EMBL" id="WVX66491.1"/>
    </source>
</evidence>
<comment type="similarity">
    <text evidence="3">Belongs to the HAD-like hydrolase superfamily. CbbY/CbbZ/Gph/YieH family.</text>
</comment>
<gene>
    <name evidence="5" type="ORF">Bealeia1_00669</name>
</gene>
<keyword evidence="5" id="KW-0378">Hydrolase</keyword>
<dbReference type="InterPro" id="IPR041492">
    <property type="entry name" value="HAD_2"/>
</dbReference>
<dbReference type="GO" id="GO:0016787">
    <property type="term" value="F:hydrolase activity"/>
    <property type="evidence" value="ECO:0007669"/>
    <property type="project" value="UniProtKB-KW"/>
</dbReference>
<evidence type="ECO:0000313" key="6">
    <source>
        <dbReference type="Proteomes" id="UP001330434"/>
    </source>
</evidence>
<dbReference type="PANTHER" id="PTHR43434">
    <property type="entry name" value="PHOSPHOGLYCOLATE PHOSPHATASE"/>
    <property type="match status" value="1"/>
</dbReference>
<name>A0ABZ2C2V7_9PROT</name>
<dbReference type="Gene3D" id="1.10.150.730">
    <property type="match status" value="1"/>
</dbReference>
<dbReference type="SFLD" id="SFLDG01129">
    <property type="entry name" value="C1.5:_HAD__Beta-PGM__Phosphata"/>
    <property type="match status" value="1"/>
</dbReference>
<evidence type="ECO:0000256" key="3">
    <source>
        <dbReference type="ARBA" id="ARBA00006171"/>
    </source>
</evidence>
<evidence type="ECO:0000256" key="2">
    <source>
        <dbReference type="ARBA" id="ARBA00004818"/>
    </source>
</evidence>
<dbReference type="NCBIfam" id="TIGR01549">
    <property type="entry name" value="HAD-SF-IA-v1"/>
    <property type="match status" value="1"/>
</dbReference>
<dbReference type="NCBIfam" id="TIGR01509">
    <property type="entry name" value="HAD-SF-IA-v3"/>
    <property type="match status" value="1"/>
</dbReference>
<dbReference type="EMBL" id="CP133270">
    <property type="protein sequence ID" value="WVX66491.1"/>
    <property type="molecule type" value="Genomic_DNA"/>
</dbReference>
<dbReference type="InterPro" id="IPR023214">
    <property type="entry name" value="HAD_sf"/>
</dbReference>
<dbReference type="Proteomes" id="UP001330434">
    <property type="component" value="Chromosome"/>
</dbReference>